<dbReference type="OrthoDB" id="3671334at2759"/>
<organism evidence="1 2">
    <name type="scientific">Bimuria novae-zelandiae CBS 107.79</name>
    <dbReference type="NCBI Taxonomy" id="1447943"/>
    <lineage>
        <taxon>Eukaryota</taxon>
        <taxon>Fungi</taxon>
        <taxon>Dikarya</taxon>
        <taxon>Ascomycota</taxon>
        <taxon>Pezizomycotina</taxon>
        <taxon>Dothideomycetes</taxon>
        <taxon>Pleosporomycetidae</taxon>
        <taxon>Pleosporales</taxon>
        <taxon>Massarineae</taxon>
        <taxon>Didymosphaeriaceae</taxon>
        <taxon>Bimuria</taxon>
    </lineage>
</organism>
<sequence length="404" mass="45364">MAQTTLVLDRWKVRAINRDIFAHQTKDILRASLDTDRHAKILKNNLVVYLRNRLNKRLDADGVLVSILQSLLEYLTQELDIKDYEQRQDLAMRLIEGVSTQDWSYIEALRVYLWDDQVDGSWRVVPGFNKCANGAKGRITDAQKLVAAAAIGVLYLIPPLLQASKNFVCDCPIVGHAMKVAIRRGNIEVVHSLLAPYKEADQLQRIRYTVADAIKGGDIEILKTLVFACTPWNKTYPSQSRVSQTWMEYAYSSGSIPALEVIKEVKGSRKGMLNQDVVKIICRTGNSTMIQHYIDKGLLHANKTYSNMSPLIAAASGSNPDRRIFNIKTLLCGGVDVKKALDDGTCPMYIAARTQCKRTVLYLLKHGANSSTDGWPKTKTNRPRIFFQSILLKRSAANPRGARK</sequence>
<dbReference type="SUPFAM" id="SSF48403">
    <property type="entry name" value="Ankyrin repeat"/>
    <property type="match status" value="1"/>
</dbReference>
<reference evidence="1" key="1">
    <citation type="journal article" date="2020" name="Stud. Mycol.">
        <title>101 Dothideomycetes genomes: a test case for predicting lifestyles and emergence of pathogens.</title>
        <authorList>
            <person name="Haridas S."/>
            <person name="Albert R."/>
            <person name="Binder M."/>
            <person name="Bloem J."/>
            <person name="Labutti K."/>
            <person name="Salamov A."/>
            <person name="Andreopoulos B."/>
            <person name="Baker S."/>
            <person name="Barry K."/>
            <person name="Bills G."/>
            <person name="Bluhm B."/>
            <person name="Cannon C."/>
            <person name="Castanera R."/>
            <person name="Culley D."/>
            <person name="Daum C."/>
            <person name="Ezra D."/>
            <person name="Gonzalez J."/>
            <person name="Henrissat B."/>
            <person name="Kuo A."/>
            <person name="Liang C."/>
            <person name="Lipzen A."/>
            <person name="Lutzoni F."/>
            <person name="Magnuson J."/>
            <person name="Mondo S."/>
            <person name="Nolan M."/>
            <person name="Ohm R."/>
            <person name="Pangilinan J."/>
            <person name="Park H.-J."/>
            <person name="Ramirez L."/>
            <person name="Alfaro M."/>
            <person name="Sun H."/>
            <person name="Tritt A."/>
            <person name="Yoshinaga Y."/>
            <person name="Zwiers L.-H."/>
            <person name="Turgeon B."/>
            <person name="Goodwin S."/>
            <person name="Spatafora J."/>
            <person name="Crous P."/>
            <person name="Grigoriev I."/>
        </authorList>
    </citation>
    <scope>NUCLEOTIDE SEQUENCE</scope>
    <source>
        <strain evidence="1">CBS 107.79</strain>
    </source>
</reference>
<name>A0A6A5VRW0_9PLEO</name>
<dbReference type="Gene3D" id="1.25.40.20">
    <property type="entry name" value="Ankyrin repeat-containing domain"/>
    <property type="match status" value="1"/>
</dbReference>
<dbReference type="InterPro" id="IPR002110">
    <property type="entry name" value="Ankyrin_rpt"/>
</dbReference>
<keyword evidence="2" id="KW-1185">Reference proteome</keyword>
<protein>
    <submittedName>
        <fullName evidence="1">Uncharacterized protein</fullName>
    </submittedName>
</protein>
<proteinExistence type="predicted"/>
<gene>
    <name evidence="1" type="ORF">BU23DRAFT_563511</name>
</gene>
<evidence type="ECO:0000313" key="1">
    <source>
        <dbReference type="EMBL" id="KAF1979310.1"/>
    </source>
</evidence>
<dbReference type="Pfam" id="PF12796">
    <property type="entry name" value="Ank_2"/>
    <property type="match status" value="1"/>
</dbReference>
<accession>A0A6A5VRW0</accession>
<dbReference type="Proteomes" id="UP000800036">
    <property type="component" value="Unassembled WGS sequence"/>
</dbReference>
<dbReference type="InterPro" id="IPR036770">
    <property type="entry name" value="Ankyrin_rpt-contain_sf"/>
</dbReference>
<dbReference type="EMBL" id="ML976658">
    <property type="protein sequence ID" value="KAF1979310.1"/>
    <property type="molecule type" value="Genomic_DNA"/>
</dbReference>
<dbReference type="AlphaFoldDB" id="A0A6A5VRW0"/>
<evidence type="ECO:0000313" key="2">
    <source>
        <dbReference type="Proteomes" id="UP000800036"/>
    </source>
</evidence>